<dbReference type="GeneTree" id="ENSGT00940000174700"/>
<dbReference type="Proteomes" id="UP000694388">
    <property type="component" value="Unplaced"/>
</dbReference>
<feature type="region of interest" description="Disordered" evidence="1">
    <location>
        <begin position="61"/>
        <end position="82"/>
    </location>
</feature>
<evidence type="ECO:0000256" key="1">
    <source>
        <dbReference type="SAM" id="MobiDB-lite"/>
    </source>
</evidence>
<reference evidence="2" key="2">
    <citation type="submission" date="2025-09" db="UniProtKB">
        <authorList>
            <consortium name="Ensembl"/>
        </authorList>
    </citation>
    <scope>IDENTIFICATION</scope>
</reference>
<keyword evidence="3" id="KW-1185">Reference proteome</keyword>
<name>A0A8C4QPY7_EPTBU</name>
<evidence type="ECO:0000313" key="2">
    <source>
        <dbReference type="Ensembl" id="ENSEBUP00000018691.1"/>
    </source>
</evidence>
<accession>A0A8C4QPY7</accession>
<protein>
    <submittedName>
        <fullName evidence="2">Uncharacterized protein</fullName>
    </submittedName>
</protein>
<sequence>MAAAQVELRRAQSLLSSDQETSIGILHGLVKRDVQNGDEEAIRIKEQSILELGGLLAKTGQAAGGNSMRPDVTTPQADSGHEPLKRFVPYYRDNRAELSSALMVPINYRVF</sequence>
<reference evidence="2" key="1">
    <citation type="submission" date="2025-08" db="UniProtKB">
        <authorList>
            <consortium name="Ensembl"/>
        </authorList>
    </citation>
    <scope>IDENTIFICATION</scope>
</reference>
<dbReference type="AlphaFoldDB" id="A0A8C4QPY7"/>
<proteinExistence type="predicted"/>
<dbReference type="Ensembl" id="ENSEBUT00000019267.1">
    <property type="protein sequence ID" value="ENSEBUP00000018691.1"/>
    <property type="gene ID" value="ENSEBUG00000011673.1"/>
</dbReference>
<organism evidence="2 3">
    <name type="scientific">Eptatretus burgeri</name>
    <name type="common">Inshore hagfish</name>
    <dbReference type="NCBI Taxonomy" id="7764"/>
    <lineage>
        <taxon>Eukaryota</taxon>
        <taxon>Metazoa</taxon>
        <taxon>Chordata</taxon>
        <taxon>Craniata</taxon>
        <taxon>Vertebrata</taxon>
        <taxon>Cyclostomata</taxon>
        <taxon>Myxini</taxon>
        <taxon>Myxiniformes</taxon>
        <taxon>Myxinidae</taxon>
        <taxon>Eptatretinae</taxon>
        <taxon>Eptatretus</taxon>
    </lineage>
</organism>
<evidence type="ECO:0000313" key="3">
    <source>
        <dbReference type="Proteomes" id="UP000694388"/>
    </source>
</evidence>